<evidence type="ECO:0000256" key="5">
    <source>
        <dbReference type="ARBA" id="ARBA00022989"/>
    </source>
</evidence>
<gene>
    <name evidence="14" type="ORF">ALAG00032_LOCUS355</name>
</gene>
<evidence type="ECO:0000256" key="4">
    <source>
        <dbReference type="ARBA" id="ARBA00022692"/>
    </source>
</evidence>
<comment type="catalytic activity">
    <reaction evidence="10">
        <text>acetate(out) + H(+)(out) = acetate(in) + H(+)(in)</text>
        <dbReference type="Rhea" id="RHEA:71803"/>
        <dbReference type="ChEBI" id="CHEBI:15378"/>
        <dbReference type="ChEBI" id="CHEBI:30089"/>
    </reaction>
</comment>
<feature type="transmembrane region" description="Helical" evidence="12">
    <location>
        <begin position="196"/>
        <end position="217"/>
    </location>
</feature>
<evidence type="ECO:0000256" key="3">
    <source>
        <dbReference type="ARBA" id="ARBA00022448"/>
    </source>
</evidence>
<dbReference type="InterPro" id="IPR023271">
    <property type="entry name" value="Aquaporin-like"/>
</dbReference>
<comment type="subcellular location">
    <subcellularLocation>
        <location evidence="1">Cell membrane</location>
        <topology evidence="1">Multi-pass membrane protein</topology>
    </subcellularLocation>
</comment>
<feature type="transmembrane region" description="Helical" evidence="12">
    <location>
        <begin position="119"/>
        <end position="142"/>
    </location>
</feature>
<dbReference type="EMBL" id="HBIJ01000452">
    <property type="protein sequence ID" value="CAE0359626.1"/>
    <property type="molecule type" value="Transcribed_RNA"/>
</dbReference>
<feature type="transmembrane region" description="Helical" evidence="12">
    <location>
        <begin position="223"/>
        <end position="242"/>
    </location>
</feature>
<evidence type="ECO:0000256" key="12">
    <source>
        <dbReference type="SAM" id="Phobius"/>
    </source>
</evidence>
<evidence type="ECO:0000256" key="8">
    <source>
        <dbReference type="ARBA" id="ARBA00047693"/>
    </source>
</evidence>
<comment type="catalytic activity">
    <reaction evidence="8">
        <text>pyruvate(out) + H(+)(out) = pyruvate(in) + H(+)(in)</text>
        <dbReference type="Rhea" id="RHEA:64720"/>
        <dbReference type="ChEBI" id="CHEBI:15361"/>
        <dbReference type="ChEBI" id="CHEBI:15378"/>
    </reaction>
</comment>
<proteinExistence type="inferred from homology"/>
<reference evidence="14" key="1">
    <citation type="submission" date="2021-01" db="EMBL/GenBank/DDBJ databases">
        <authorList>
            <person name="Corre E."/>
            <person name="Pelletier E."/>
            <person name="Niang G."/>
            <person name="Scheremetjew M."/>
            <person name="Finn R."/>
            <person name="Kale V."/>
            <person name="Holt S."/>
            <person name="Cochrane G."/>
            <person name="Meng A."/>
            <person name="Brown T."/>
            <person name="Cohen L."/>
        </authorList>
    </citation>
    <scope>NUCLEOTIDE SEQUENCE</scope>
    <source>
        <strain evidence="14">CCMP1510</strain>
    </source>
</reference>
<evidence type="ECO:0000256" key="6">
    <source>
        <dbReference type="ARBA" id="ARBA00023136"/>
    </source>
</evidence>
<evidence type="ECO:0000256" key="2">
    <source>
        <dbReference type="ARBA" id="ARBA00011255"/>
    </source>
</evidence>
<evidence type="ECO:0000256" key="11">
    <source>
        <dbReference type="ARBA" id="ARBA00049660"/>
    </source>
</evidence>
<keyword evidence="3" id="KW-0813">Transport</keyword>
<dbReference type="Gene3D" id="1.20.1080.10">
    <property type="entry name" value="Glycerol uptake facilitator protein"/>
    <property type="match status" value="1"/>
</dbReference>
<feature type="signal peptide" evidence="13">
    <location>
        <begin position="1"/>
        <end position="15"/>
    </location>
</feature>
<feature type="transmembrane region" description="Helical" evidence="12">
    <location>
        <begin position="275"/>
        <end position="294"/>
    </location>
</feature>
<keyword evidence="6 12" id="KW-0472">Membrane</keyword>
<sequence>MKFVLSCLFVVFTNGLIPFMHPMRNEVNLRKMRTVVMAEAIIGPRPGPPGVYDAAMTTGAAKASLPNAKLLTLGFLSGCHIGLGAFLMISCGGMCPGLKETNPGAMRALSGVFGLPTGLIMVLGGGGELVTGNFALIAAAWANGKATLKNLLRNWSVVFFANFLGSLTLAAIAALANTGVTSGAIAIATGKVSAPFMAAFCKGILCNWLVSMAVYMSLVHKDLASKGVAIIFPISAFVALGLEHSVANMFIIPFAMLLGAKITIADFLIKNLLPVTLGNIIGGALFVGLAYYNVYGTNK</sequence>
<accession>A0A7S3JQ04</accession>
<evidence type="ECO:0000256" key="13">
    <source>
        <dbReference type="SAM" id="SignalP"/>
    </source>
</evidence>
<evidence type="ECO:0008006" key="15">
    <source>
        <dbReference type="Google" id="ProtNLM"/>
    </source>
</evidence>
<dbReference type="GO" id="GO:0005886">
    <property type="term" value="C:plasma membrane"/>
    <property type="evidence" value="ECO:0007669"/>
    <property type="project" value="UniProtKB-SubCell"/>
</dbReference>
<dbReference type="AlphaFoldDB" id="A0A7S3JQ04"/>
<feature type="chain" id="PRO_5031262210" description="Formate/nitrite transporter" evidence="13">
    <location>
        <begin position="16"/>
        <end position="299"/>
    </location>
</feature>
<keyword evidence="4 12" id="KW-0812">Transmembrane</keyword>
<name>A0A7S3JQ04_9STRA</name>
<feature type="transmembrane region" description="Helical" evidence="12">
    <location>
        <begin position="154"/>
        <end position="176"/>
    </location>
</feature>
<evidence type="ECO:0000256" key="10">
    <source>
        <dbReference type="ARBA" id="ARBA00049088"/>
    </source>
</evidence>
<dbReference type="FunFam" id="1.20.1080.10:FF:000011">
    <property type="entry name" value="Formate family transporter"/>
    <property type="match status" value="1"/>
</dbReference>
<dbReference type="InterPro" id="IPR000292">
    <property type="entry name" value="For/NO2_transpt"/>
</dbReference>
<evidence type="ECO:0000256" key="7">
    <source>
        <dbReference type="ARBA" id="ARBA00034245"/>
    </source>
</evidence>
<keyword evidence="13" id="KW-0732">Signal</keyword>
<evidence type="ECO:0000256" key="1">
    <source>
        <dbReference type="ARBA" id="ARBA00004651"/>
    </source>
</evidence>
<evidence type="ECO:0000313" key="14">
    <source>
        <dbReference type="EMBL" id="CAE0359626.1"/>
    </source>
</evidence>
<comment type="subunit">
    <text evidence="2">Homopentamer.</text>
</comment>
<protein>
    <recommendedName>
        <fullName evidence="15">Formate/nitrite transporter</fullName>
    </recommendedName>
</protein>
<organism evidence="14">
    <name type="scientific">Aureoumbra lagunensis</name>
    <dbReference type="NCBI Taxonomy" id="44058"/>
    <lineage>
        <taxon>Eukaryota</taxon>
        <taxon>Sar</taxon>
        <taxon>Stramenopiles</taxon>
        <taxon>Ochrophyta</taxon>
        <taxon>Pelagophyceae</taxon>
        <taxon>Pelagomonadales</taxon>
        <taxon>Aureoumbra</taxon>
    </lineage>
</organism>
<keyword evidence="5 12" id="KW-1133">Transmembrane helix</keyword>
<dbReference type="PANTHER" id="PTHR30520:SF6">
    <property type="entry name" value="FORMATE_NITRATE FAMILY TRANSPORTER (EUROFUNG)"/>
    <property type="match status" value="1"/>
</dbReference>
<comment type="catalytic activity">
    <reaction evidence="7">
        <text>(S)-lactate(in) + H(+)(in) = (S)-lactate(out) + H(+)(out)</text>
        <dbReference type="Rhea" id="RHEA:29415"/>
        <dbReference type="ChEBI" id="CHEBI:15378"/>
        <dbReference type="ChEBI" id="CHEBI:16651"/>
    </reaction>
</comment>
<feature type="transmembrane region" description="Helical" evidence="12">
    <location>
        <begin position="75"/>
        <end position="98"/>
    </location>
</feature>
<dbReference type="GO" id="GO:0015499">
    <property type="term" value="F:formate transmembrane transporter activity"/>
    <property type="evidence" value="ECO:0007669"/>
    <property type="project" value="TreeGrafter"/>
</dbReference>
<dbReference type="PANTHER" id="PTHR30520">
    <property type="entry name" value="FORMATE TRANSPORTER-RELATED"/>
    <property type="match status" value="1"/>
</dbReference>
<evidence type="ECO:0000256" key="9">
    <source>
        <dbReference type="ARBA" id="ARBA00049016"/>
    </source>
</evidence>
<comment type="catalytic activity">
    <reaction evidence="9">
        <text>formate(in) + H(+)(in) = formate(out) + H(+)(out)</text>
        <dbReference type="Rhea" id="RHEA:80887"/>
        <dbReference type="ChEBI" id="CHEBI:15378"/>
        <dbReference type="ChEBI" id="CHEBI:15740"/>
    </reaction>
</comment>
<comment type="similarity">
    <text evidence="11">Belongs to the FNT transporter (TC 1.A.16) family.</text>
</comment>
<dbReference type="Pfam" id="PF01226">
    <property type="entry name" value="Form_Nir_trans"/>
    <property type="match status" value="1"/>
</dbReference>